<feature type="transmembrane region" description="Helical" evidence="6">
    <location>
        <begin position="279"/>
        <end position="295"/>
    </location>
</feature>
<feature type="transmembrane region" description="Helical" evidence="6">
    <location>
        <begin position="354"/>
        <end position="374"/>
    </location>
</feature>
<feature type="transmembrane region" description="Helical" evidence="6">
    <location>
        <begin position="302"/>
        <end position="318"/>
    </location>
</feature>
<dbReference type="SUPFAM" id="SSF56281">
    <property type="entry name" value="Metallo-hydrolase/oxidoreductase"/>
    <property type="match status" value="1"/>
</dbReference>
<dbReference type="GO" id="GO:0005886">
    <property type="term" value="C:plasma membrane"/>
    <property type="evidence" value="ECO:0007669"/>
    <property type="project" value="UniProtKB-SubCell"/>
</dbReference>
<evidence type="ECO:0000256" key="1">
    <source>
        <dbReference type="ARBA" id="ARBA00004651"/>
    </source>
</evidence>
<keyword evidence="4 6" id="KW-1133">Transmembrane helix</keyword>
<evidence type="ECO:0000256" key="6">
    <source>
        <dbReference type="SAM" id="Phobius"/>
    </source>
</evidence>
<name>A0A150H7L4_9MICO</name>
<keyword evidence="2" id="KW-1003">Cell membrane</keyword>
<evidence type="ECO:0000256" key="3">
    <source>
        <dbReference type="ARBA" id="ARBA00022692"/>
    </source>
</evidence>
<feature type="transmembrane region" description="Helical" evidence="6">
    <location>
        <begin position="256"/>
        <end position="273"/>
    </location>
</feature>
<dbReference type="PANTHER" id="PTHR30619:SF1">
    <property type="entry name" value="RECOMBINATION PROTEIN 2"/>
    <property type="match status" value="1"/>
</dbReference>
<dbReference type="AlphaFoldDB" id="A0A150H7L4"/>
<feature type="transmembrane region" description="Helical" evidence="6">
    <location>
        <begin position="459"/>
        <end position="479"/>
    </location>
</feature>
<evidence type="ECO:0000313" key="8">
    <source>
        <dbReference type="EMBL" id="KXZ58021.1"/>
    </source>
</evidence>
<feature type="domain" description="Metallo-beta-lactamase" evidence="7">
    <location>
        <begin position="521"/>
        <end position="686"/>
    </location>
</feature>
<dbReference type="NCBIfam" id="TIGR00360">
    <property type="entry name" value="ComEC_N-term"/>
    <property type="match status" value="1"/>
</dbReference>
<feature type="transmembrane region" description="Helical" evidence="6">
    <location>
        <begin position="227"/>
        <end position="249"/>
    </location>
</feature>
<feature type="transmembrane region" description="Helical" evidence="6">
    <location>
        <begin position="20"/>
        <end position="40"/>
    </location>
</feature>
<dbReference type="EMBL" id="LQQC01000010">
    <property type="protein sequence ID" value="KXZ58021.1"/>
    <property type="molecule type" value="Genomic_DNA"/>
</dbReference>
<keyword evidence="9" id="KW-1185">Reference proteome</keyword>
<comment type="caution">
    <text evidence="8">The sequence shown here is derived from an EMBL/GenBank/DDBJ whole genome shotgun (WGS) entry which is preliminary data.</text>
</comment>
<dbReference type="InterPro" id="IPR035681">
    <property type="entry name" value="ComA-like_MBL"/>
</dbReference>
<feature type="transmembrane region" description="Helical" evidence="6">
    <location>
        <begin position="75"/>
        <end position="97"/>
    </location>
</feature>
<keyword evidence="5 6" id="KW-0472">Membrane</keyword>
<dbReference type="SMART" id="SM00849">
    <property type="entry name" value="Lactamase_B"/>
    <property type="match status" value="1"/>
</dbReference>
<evidence type="ECO:0000259" key="7">
    <source>
        <dbReference type="SMART" id="SM00849"/>
    </source>
</evidence>
<reference evidence="8 9" key="1">
    <citation type="submission" date="2016-01" db="EMBL/GenBank/DDBJ databases">
        <title>Use of Whole Genome Sequencing to ascertain that Brevibacterium massiliense (Roux, Raoult 2009) is a later heterotypic synonym of Brevibacterium ravenspurgense (Mages 2008).</title>
        <authorList>
            <person name="Bernier A.-M."/>
            <person name="Burdz T."/>
            <person name="Huynh C."/>
            <person name="Pachecho A.L."/>
            <person name="Wiebe D."/>
            <person name="Bonner C."/>
            <person name="Bernard K."/>
        </authorList>
    </citation>
    <scope>NUCLEOTIDE SEQUENCE [LARGE SCALE GENOMIC DNA]</scope>
    <source>
        <strain evidence="8 9">CCUG56047</strain>
    </source>
</reference>
<feature type="transmembrane region" description="Helical" evidence="6">
    <location>
        <begin position="394"/>
        <end position="423"/>
    </location>
</feature>
<dbReference type="Pfam" id="PF03772">
    <property type="entry name" value="Competence"/>
    <property type="match status" value="1"/>
</dbReference>
<comment type="subcellular location">
    <subcellularLocation>
        <location evidence="1">Cell membrane</location>
        <topology evidence="1">Multi-pass membrane protein</topology>
    </subcellularLocation>
</comment>
<dbReference type="CDD" id="cd07731">
    <property type="entry name" value="ComA-like_MBL-fold"/>
    <property type="match status" value="1"/>
</dbReference>
<protein>
    <submittedName>
        <fullName evidence="8">ComEC family competence protein</fullName>
    </submittedName>
</protein>
<evidence type="ECO:0000256" key="5">
    <source>
        <dbReference type="ARBA" id="ARBA00023136"/>
    </source>
</evidence>
<dbReference type="Proteomes" id="UP000243589">
    <property type="component" value="Unassembled WGS sequence"/>
</dbReference>
<evidence type="ECO:0000313" key="9">
    <source>
        <dbReference type="Proteomes" id="UP000243589"/>
    </source>
</evidence>
<feature type="transmembrane region" description="Helical" evidence="6">
    <location>
        <begin position="324"/>
        <end position="342"/>
    </location>
</feature>
<dbReference type="PANTHER" id="PTHR30619">
    <property type="entry name" value="DNA INTERNALIZATION/COMPETENCE PROTEIN COMEC/REC2"/>
    <property type="match status" value="1"/>
</dbReference>
<feature type="transmembrane region" description="Helical" evidence="6">
    <location>
        <begin position="486"/>
        <end position="505"/>
    </location>
</feature>
<accession>A0A150H7L4</accession>
<evidence type="ECO:0000256" key="4">
    <source>
        <dbReference type="ARBA" id="ARBA00022989"/>
    </source>
</evidence>
<gene>
    <name evidence="8" type="ORF">Bravens_01053</name>
</gene>
<dbReference type="InterPro" id="IPR001279">
    <property type="entry name" value="Metallo-B-lactamas"/>
</dbReference>
<sequence>MRRSSRTPPSEHLFRYALKYPVTLRLVATAAAVWVCAALPGPDWTILLGSGAFALIAVGLWAWTARSSGGVQKTALVAVTCVVVGMAAVGVSTVRMLGTPDGGDLSGQVKIVSDPVQSASGWWRAAASTDDGPVTLLSREELPEAGSTAQAELSLKRAGAQATGFVTALEDVREPVGAWRIRRDVRQEFHAAVSAGSEGAGLVPGLVVGNRTTADDALLEDMKIASLTHVSAVSGTHLAIVAMTALWLARWISHRPLASTAVAVVIVAGFVFIVGPAPSVIRAAGMGLVGAYAVVRGTGKRSLALIAAAVIGVIIIRPELSTSIGFILSVCAAGALIVLSQPMTTALCRWMPSFAANLLAVPVCAQLGVFPVLLTIDSQPSLWSIPANIVAVPALGPIVIGGLAVLASGGLHVLTGWAVFGYFADGVGWLLQWPAQWIVVVSHVAAALPGSVLPWAEGIAGVILAAVLGVAIGVAVLGFRKTKIRWVASAVAVCALAAGMGLPFIHRPAGDWTVAFCDVGQGSATVVRLDSAHSLLIDAGPDEVKLADCLSALRVRQTSVIISHFDADHYAGLRAATTGGRTVEAVWTSAPSLADPRVSEVQTLTGHEVQGLSDGMAFSAGDIRWEVLWPPPAMAAQTDGRNQISAVIKVETAGVSVLVTGDVEEDGQRAMAAENIDADILTAPHHGSRFIDEGFFTQVGASAGIVSVGADNRYGHPTQQALDAFGPVPVLRTDECGTVVLRRDGQLTGLGGCSAAVNR</sequence>
<dbReference type="InterPro" id="IPR004477">
    <property type="entry name" value="ComEC_N"/>
</dbReference>
<dbReference type="Gene3D" id="3.60.15.10">
    <property type="entry name" value="Ribonuclease Z/Hydroxyacylglutathione hydrolase-like"/>
    <property type="match status" value="1"/>
</dbReference>
<evidence type="ECO:0000256" key="2">
    <source>
        <dbReference type="ARBA" id="ARBA00022475"/>
    </source>
</evidence>
<proteinExistence type="predicted"/>
<dbReference type="PATRIC" id="fig|479117.4.peg.1051"/>
<dbReference type="InterPro" id="IPR052159">
    <property type="entry name" value="Competence_DNA_uptake"/>
</dbReference>
<dbReference type="InterPro" id="IPR036866">
    <property type="entry name" value="RibonucZ/Hydroxyglut_hydro"/>
</dbReference>
<feature type="transmembrane region" description="Helical" evidence="6">
    <location>
        <begin position="46"/>
        <end position="63"/>
    </location>
</feature>
<keyword evidence="3 6" id="KW-0812">Transmembrane</keyword>
<dbReference type="Pfam" id="PF00753">
    <property type="entry name" value="Lactamase_B"/>
    <property type="match status" value="1"/>
</dbReference>
<organism evidence="8 9">
    <name type="scientific">Brevibacterium ravenspurgense</name>
    <dbReference type="NCBI Taxonomy" id="479117"/>
    <lineage>
        <taxon>Bacteria</taxon>
        <taxon>Bacillati</taxon>
        <taxon>Actinomycetota</taxon>
        <taxon>Actinomycetes</taxon>
        <taxon>Micrococcales</taxon>
        <taxon>Brevibacteriaceae</taxon>
        <taxon>Brevibacterium</taxon>
    </lineage>
</organism>